<feature type="active site" description="Nucleophile" evidence="4">
    <location>
        <position position="40"/>
    </location>
</feature>
<feature type="domain" description="PNPLA" evidence="5">
    <location>
        <begin position="7"/>
        <end position="165"/>
    </location>
</feature>
<dbReference type="PROSITE" id="PS51635">
    <property type="entry name" value="PNPLA"/>
    <property type="match status" value="1"/>
</dbReference>
<organism evidence="6 7">
    <name type="scientific">Hyphococcus luteus</name>
    <dbReference type="NCBI Taxonomy" id="2058213"/>
    <lineage>
        <taxon>Bacteria</taxon>
        <taxon>Pseudomonadati</taxon>
        <taxon>Pseudomonadota</taxon>
        <taxon>Alphaproteobacteria</taxon>
        <taxon>Parvularculales</taxon>
        <taxon>Parvularculaceae</taxon>
        <taxon>Hyphococcus</taxon>
    </lineage>
</organism>
<name>A0A2S7K6Q5_9PROT</name>
<dbReference type="EMBL" id="PJCH01000005">
    <property type="protein sequence ID" value="PQA88172.1"/>
    <property type="molecule type" value="Genomic_DNA"/>
</dbReference>
<dbReference type="RefSeq" id="WP_104829417.1">
    <property type="nucleotide sequence ID" value="NZ_PJCH01000005.1"/>
</dbReference>
<evidence type="ECO:0000256" key="2">
    <source>
        <dbReference type="ARBA" id="ARBA00022963"/>
    </source>
</evidence>
<sequence>MSKKLGLVLGSGAARGWAHMGVLKALKEIGAEPYAIAGCSVGALVGGAHLIGALDEFERWARTLKPLSALQSFAFKLHKGGFIDTAPAFEAFKDYDKAIEDLDVKFGAVAADLSTGEEVEITSGSVIEAARASSAIPVVFHAVERRGKWLVDGALANPAPVSLARKLGAEAVICVDLNAVPRVLDRFDAPDVRLPVPVNKSEQHPDNMAGAVTKLIDDTRAAIDYQFAMAKARAGARPHLFETAYAAADIFQMHLARARAVAEPPDVLVKPDMRDALPTAFDRADEFIEEGYRALMNERSAIERLLSQ</sequence>
<evidence type="ECO:0000313" key="7">
    <source>
        <dbReference type="Proteomes" id="UP000239504"/>
    </source>
</evidence>
<keyword evidence="7" id="KW-1185">Reference proteome</keyword>
<dbReference type="GO" id="GO:0016787">
    <property type="term" value="F:hydrolase activity"/>
    <property type="evidence" value="ECO:0007669"/>
    <property type="project" value="UniProtKB-UniRule"/>
</dbReference>
<gene>
    <name evidence="6" type="ORF">CW354_07620</name>
</gene>
<evidence type="ECO:0000313" key="6">
    <source>
        <dbReference type="EMBL" id="PQA88172.1"/>
    </source>
</evidence>
<dbReference type="OrthoDB" id="5290098at2"/>
<feature type="short sequence motif" description="DGA/G" evidence="4">
    <location>
        <begin position="152"/>
        <end position="154"/>
    </location>
</feature>
<dbReference type="SUPFAM" id="SSF52151">
    <property type="entry name" value="FabD/lysophospholipase-like"/>
    <property type="match status" value="1"/>
</dbReference>
<dbReference type="PANTHER" id="PTHR14226">
    <property type="entry name" value="NEUROPATHY TARGET ESTERASE/SWISS CHEESE D.MELANOGASTER"/>
    <property type="match status" value="1"/>
</dbReference>
<evidence type="ECO:0000256" key="4">
    <source>
        <dbReference type="PROSITE-ProRule" id="PRU01161"/>
    </source>
</evidence>
<evidence type="ECO:0000259" key="5">
    <source>
        <dbReference type="PROSITE" id="PS51635"/>
    </source>
</evidence>
<comment type="caution">
    <text evidence="6">The sequence shown here is derived from an EMBL/GenBank/DDBJ whole genome shotgun (WGS) entry which is preliminary data.</text>
</comment>
<keyword evidence="3 4" id="KW-0443">Lipid metabolism</keyword>
<dbReference type="PANTHER" id="PTHR14226:SF76">
    <property type="entry name" value="NTE FAMILY PROTEIN RSSA"/>
    <property type="match status" value="1"/>
</dbReference>
<feature type="active site" description="Proton acceptor" evidence="4">
    <location>
        <position position="152"/>
    </location>
</feature>
<comment type="caution">
    <text evidence="4">Lacks conserved residue(s) required for the propagation of feature annotation.</text>
</comment>
<protein>
    <recommendedName>
        <fullName evidence="5">PNPLA domain-containing protein</fullName>
    </recommendedName>
</protein>
<keyword evidence="2 4" id="KW-0442">Lipid degradation</keyword>
<reference evidence="6 7" key="1">
    <citation type="submission" date="2017-12" db="EMBL/GenBank/DDBJ databases">
        <authorList>
            <person name="Hurst M.R.H."/>
        </authorList>
    </citation>
    <scope>NUCLEOTIDE SEQUENCE [LARGE SCALE GENOMIC DNA]</scope>
    <source>
        <strain evidence="6 7">SY-3-19</strain>
    </source>
</reference>
<dbReference type="Pfam" id="PF01734">
    <property type="entry name" value="Patatin"/>
    <property type="match status" value="1"/>
</dbReference>
<proteinExistence type="predicted"/>
<accession>A0A2S7K6Q5</accession>
<dbReference type="AlphaFoldDB" id="A0A2S7K6Q5"/>
<dbReference type="Gene3D" id="3.40.1090.10">
    <property type="entry name" value="Cytosolic phospholipase A2 catalytic domain"/>
    <property type="match status" value="2"/>
</dbReference>
<dbReference type="Proteomes" id="UP000239504">
    <property type="component" value="Unassembled WGS sequence"/>
</dbReference>
<evidence type="ECO:0000256" key="3">
    <source>
        <dbReference type="ARBA" id="ARBA00023098"/>
    </source>
</evidence>
<dbReference type="InterPro" id="IPR016035">
    <property type="entry name" value="Acyl_Trfase/lysoPLipase"/>
</dbReference>
<dbReference type="GO" id="GO:0016042">
    <property type="term" value="P:lipid catabolic process"/>
    <property type="evidence" value="ECO:0007669"/>
    <property type="project" value="UniProtKB-UniRule"/>
</dbReference>
<dbReference type="InterPro" id="IPR050301">
    <property type="entry name" value="NTE"/>
</dbReference>
<evidence type="ECO:0000256" key="1">
    <source>
        <dbReference type="ARBA" id="ARBA00022801"/>
    </source>
</evidence>
<dbReference type="InterPro" id="IPR002641">
    <property type="entry name" value="PNPLA_dom"/>
</dbReference>
<feature type="short sequence motif" description="GXSXG" evidence="4">
    <location>
        <begin position="38"/>
        <end position="42"/>
    </location>
</feature>
<keyword evidence="1 4" id="KW-0378">Hydrolase</keyword>